<feature type="transmembrane region" description="Helical" evidence="2">
    <location>
        <begin position="134"/>
        <end position="164"/>
    </location>
</feature>
<keyword evidence="2" id="KW-1133">Transmembrane helix</keyword>
<reference evidence="3 4" key="1">
    <citation type="submission" date="2017-08" db="EMBL/GenBank/DDBJ databases">
        <title>Acidophilic green algal genome provides insights into adaptation to an acidic environment.</title>
        <authorList>
            <person name="Hirooka S."/>
            <person name="Hirose Y."/>
            <person name="Kanesaki Y."/>
            <person name="Higuchi S."/>
            <person name="Fujiwara T."/>
            <person name="Onuma R."/>
            <person name="Era A."/>
            <person name="Ohbayashi R."/>
            <person name="Uzuka A."/>
            <person name="Nozaki H."/>
            <person name="Yoshikawa H."/>
            <person name="Miyagishima S.Y."/>
        </authorList>
    </citation>
    <scope>NUCLEOTIDE SEQUENCE [LARGE SCALE GENOMIC DNA]</scope>
    <source>
        <strain evidence="3 4">NIES-2499</strain>
    </source>
</reference>
<gene>
    <name evidence="3" type="ORF">CEUSTIGMA_g1360.t1</name>
</gene>
<protein>
    <submittedName>
        <fullName evidence="3">Uncharacterized protein</fullName>
    </submittedName>
</protein>
<accession>A0A250WTP4</accession>
<feature type="region of interest" description="Disordered" evidence="1">
    <location>
        <begin position="41"/>
        <end position="66"/>
    </location>
</feature>
<dbReference type="EMBL" id="BEGY01000005">
    <property type="protein sequence ID" value="GAX73910.1"/>
    <property type="molecule type" value="Genomic_DNA"/>
</dbReference>
<organism evidence="3 4">
    <name type="scientific">Chlamydomonas eustigma</name>
    <dbReference type="NCBI Taxonomy" id="1157962"/>
    <lineage>
        <taxon>Eukaryota</taxon>
        <taxon>Viridiplantae</taxon>
        <taxon>Chlorophyta</taxon>
        <taxon>core chlorophytes</taxon>
        <taxon>Chlorophyceae</taxon>
        <taxon>CS clade</taxon>
        <taxon>Chlamydomonadales</taxon>
        <taxon>Chlamydomonadaceae</taxon>
        <taxon>Chlamydomonas</taxon>
    </lineage>
</organism>
<evidence type="ECO:0000313" key="3">
    <source>
        <dbReference type="EMBL" id="GAX73910.1"/>
    </source>
</evidence>
<keyword evidence="4" id="KW-1185">Reference proteome</keyword>
<dbReference type="OrthoDB" id="545278at2759"/>
<dbReference type="AlphaFoldDB" id="A0A250WTP4"/>
<evidence type="ECO:0000256" key="2">
    <source>
        <dbReference type="SAM" id="Phobius"/>
    </source>
</evidence>
<keyword evidence="2" id="KW-0472">Membrane</keyword>
<evidence type="ECO:0000256" key="1">
    <source>
        <dbReference type="SAM" id="MobiDB-lite"/>
    </source>
</evidence>
<dbReference type="Proteomes" id="UP000232323">
    <property type="component" value="Unassembled WGS sequence"/>
</dbReference>
<comment type="caution">
    <text evidence="3">The sequence shown here is derived from an EMBL/GenBank/DDBJ whole genome shotgun (WGS) entry which is preliminary data.</text>
</comment>
<proteinExistence type="predicted"/>
<evidence type="ECO:0000313" key="4">
    <source>
        <dbReference type="Proteomes" id="UP000232323"/>
    </source>
</evidence>
<keyword evidence="2" id="KW-0812">Transmembrane</keyword>
<name>A0A250WTP4_9CHLO</name>
<sequence>MRILTRSVLFTDSCTPSSHIARYLPFRRPSIHKLIILNRRTQGGNNRNSKPKPSENKSSKGSSSKLTSRVADGALILGDAVMLIATEMSSERLLWDEEALYLVGTAVLSWFIAAAALGDYTGKPPSSENPFIQMFLGASFVSLLDATVTWAVAAILAASSYAVLVSQAVIDSSPLMEGLWTEDLSPQLEIAVASLITMSCWRGIATKMRY</sequence>
<feature type="transmembrane region" description="Helical" evidence="2">
    <location>
        <begin position="100"/>
        <end position="122"/>
    </location>
</feature>